<keyword evidence="1" id="KW-1133">Transmembrane helix</keyword>
<sequence>MLNISENKEEEYVVFKEDNFEKKPTTIVVPQYYPKSIYVNTTQELPFVMKAFVGGLSIVGLYLVYKMMNTKK</sequence>
<keyword evidence="1" id="KW-0472">Membrane</keyword>
<dbReference type="EMBL" id="MN739453">
    <property type="protein sequence ID" value="QHT05398.1"/>
    <property type="molecule type" value="Genomic_DNA"/>
</dbReference>
<reference evidence="2" key="1">
    <citation type="journal article" date="2020" name="Nature">
        <title>Giant virus diversity and host interactions through global metagenomics.</title>
        <authorList>
            <person name="Schulz F."/>
            <person name="Roux S."/>
            <person name="Paez-Espino D."/>
            <person name="Jungbluth S."/>
            <person name="Walsh D.A."/>
            <person name="Denef V.J."/>
            <person name="McMahon K.D."/>
            <person name="Konstantinidis K.T."/>
            <person name="Eloe-Fadrosh E.A."/>
            <person name="Kyrpides N.C."/>
            <person name="Woyke T."/>
        </authorList>
    </citation>
    <scope>NUCLEOTIDE SEQUENCE</scope>
    <source>
        <strain evidence="2">GVMAG-M-3300021375-17</strain>
    </source>
</reference>
<evidence type="ECO:0000313" key="2">
    <source>
        <dbReference type="EMBL" id="QHT05398.1"/>
    </source>
</evidence>
<name>A0A6C0CLA9_9ZZZZ</name>
<accession>A0A6C0CLA9</accession>
<feature type="transmembrane region" description="Helical" evidence="1">
    <location>
        <begin position="47"/>
        <end position="65"/>
    </location>
</feature>
<dbReference type="AlphaFoldDB" id="A0A6C0CLA9"/>
<evidence type="ECO:0000256" key="1">
    <source>
        <dbReference type="SAM" id="Phobius"/>
    </source>
</evidence>
<protein>
    <submittedName>
        <fullName evidence="2">Uncharacterized protein</fullName>
    </submittedName>
</protein>
<organism evidence="2">
    <name type="scientific">viral metagenome</name>
    <dbReference type="NCBI Taxonomy" id="1070528"/>
    <lineage>
        <taxon>unclassified sequences</taxon>
        <taxon>metagenomes</taxon>
        <taxon>organismal metagenomes</taxon>
    </lineage>
</organism>
<proteinExistence type="predicted"/>
<keyword evidence="1" id="KW-0812">Transmembrane</keyword>